<organism evidence="1 2">
    <name type="scientific">Bowdeniella nasicola</name>
    <dbReference type="NCBI Taxonomy" id="208480"/>
    <lineage>
        <taxon>Bacteria</taxon>
        <taxon>Bacillati</taxon>
        <taxon>Actinomycetota</taxon>
        <taxon>Actinomycetes</taxon>
        <taxon>Actinomycetales</taxon>
        <taxon>Actinomycetaceae</taxon>
        <taxon>Bowdeniella</taxon>
    </lineage>
</organism>
<dbReference type="EMBL" id="FNQV01000010">
    <property type="protein sequence ID" value="SEA47645.1"/>
    <property type="molecule type" value="Genomic_DNA"/>
</dbReference>
<reference evidence="2" key="1">
    <citation type="submission" date="2016-10" db="EMBL/GenBank/DDBJ databases">
        <authorList>
            <person name="Varghese N."/>
            <person name="Submissions S."/>
        </authorList>
    </citation>
    <scope>NUCLEOTIDE SEQUENCE [LARGE SCALE GENOMIC DNA]</scope>
    <source>
        <strain evidence="2">KPR-1</strain>
    </source>
</reference>
<accession>A0A1H4BHE9</accession>
<protein>
    <submittedName>
        <fullName evidence="1">Uncharacterized protein</fullName>
    </submittedName>
</protein>
<dbReference type="AlphaFoldDB" id="A0A1H4BHE9"/>
<sequence length="91" mass="9852">MGDAPTVVDDTFREVLVVLRQNACESEVGCPLTSVGPVDVVPQEIRFEPVDEFEQLSCPVLSVVLVIAAERKEVSIGVDRGKVGDMPIERA</sequence>
<evidence type="ECO:0000313" key="1">
    <source>
        <dbReference type="EMBL" id="SEA47645.1"/>
    </source>
</evidence>
<gene>
    <name evidence="1" type="ORF">SAMN02910418_01662</name>
</gene>
<name>A0A1H4BHE9_9ACTO</name>
<dbReference type="Proteomes" id="UP000199288">
    <property type="component" value="Unassembled WGS sequence"/>
</dbReference>
<keyword evidence="2" id="KW-1185">Reference proteome</keyword>
<evidence type="ECO:0000313" key="2">
    <source>
        <dbReference type="Proteomes" id="UP000199288"/>
    </source>
</evidence>
<proteinExistence type="predicted"/>